<dbReference type="PROSITE" id="PS51257">
    <property type="entry name" value="PROKAR_LIPOPROTEIN"/>
    <property type="match status" value="1"/>
</dbReference>
<feature type="chain" id="PRO_5015701514" evidence="1">
    <location>
        <begin position="24"/>
        <end position="117"/>
    </location>
</feature>
<organism evidence="2">
    <name type="scientific">Schizaphis graminum</name>
    <name type="common">Green bug aphid</name>
    <dbReference type="NCBI Taxonomy" id="13262"/>
    <lineage>
        <taxon>Eukaryota</taxon>
        <taxon>Metazoa</taxon>
        <taxon>Ecdysozoa</taxon>
        <taxon>Arthropoda</taxon>
        <taxon>Hexapoda</taxon>
        <taxon>Insecta</taxon>
        <taxon>Pterygota</taxon>
        <taxon>Neoptera</taxon>
        <taxon>Paraneoptera</taxon>
        <taxon>Hemiptera</taxon>
        <taxon>Sternorrhyncha</taxon>
        <taxon>Aphidomorpha</taxon>
        <taxon>Aphidoidea</taxon>
        <taxon>Aphididae</taxon>
        <taxon>Aphidini</taxon>
        <taxon>Schizaphis</taxon>
    </lineage>
</organism>
<dbReference type="EMBL" id="GGMR01009480">
    <property type="protein sequence ID" value="MBY22099.1"/>
    <property type="molecule type" value="Transcribed_RNA"/>
</dbReference>
<sequence length="117" mass="13166">MVKNINILTFFLIFYLIVGTVNAGGFGCIGGSSSESINGQKKIDCEKIMVIIGLMYKEGDYNYYTYDNWREKIGEILVAESPVDLFLKAVKENKLKEKHNSPASFCTGYAKDQLSYL</sequence>
<accession>A0A2S2NXZ3</accession>
<name>A0A2S2NXZ3_SCHGA</name>
<protein>
    <submittedName>
        <fullName evidence="2">Uncharacterized protein</fullName>
    </submittedName>
</protein>
<gene>
    <name evidence="2" type="ORF">g.155316</name>
</gene>
<feature type="signal peptide" evidence="1">
    <location>
        <begin position="1"/>
        <end position="23"/>
    </location>
</feature>
<reference evidence="2" key="1">
    <citation type="submission" date="2018-04" db="EMBL/GenBank/DDBJ databases">
        <title>Transcriptome of Schizaphis graminum biotype I.</title>
        <authorList>
            <person name="Scully E.D."/>
            <person name="Geib S.M."/>
            <person name="Palmer N.A."/>
            <person name="Koch K."/>
            <person name="Bradshaw J."/>
            <person name="Heng-Moss T."/>
            <person name="Sarath G."/>
        </authorList>
    </citation>
    <scope>NUCLEOTIDE SEQUENCE</scope>
</reference>
<evidence type="ECO:0000256" key="1">
    <source>
        <dbReference type="SAM" id="SignalP"/>
    </source>
</evidence>
<proteinExistence type="predicted"/>
<dbReference type="AlphaFoldDB" id="A0A2S2NXZ3"/>
<evidence type="ECO:0000313" key="2">
    <source>
        <dbReference type="EMBL" id="MBY22099.1"/>
    </source>
</evidence>
<keyword evidence="1" id="KW-0732">Signal</keyword>